<dbReference type="Proteomes" id="UP000244309">
    <property type="component" value="Unassembled WGS sequence"/>
</dbReference>
<dbReference type="AlphaFoldDB" id="A0A2V1ATH0"/>
<feature type="transmembrane region" description="Helical" evidence="6">
    <location>
        <begin position="241"/>
        <end position="264"/>
    </location>
</feature>
<keyword evidence="7" id="KW-0732">Signal</keyword>
<feature type="transmembrane region" description="Helical" evidence="6">
    <location>
        <begin position="431"/>
        <end position="455"/>
    </location>
</feature>
<feature type="transmembrane region" description="Helical" evidence="6">
    <location>
        <begin position="207"/>
        <end position="229"/>
    </location>
</feature>
<protein>
    <submittedName>
        <fullName evidence="8">Uncharacterized protein</fullName>
    </submittedName>
</protein>
<keyword evidence="9" id="KW-1185">Reference proteome</keyword>
<dbReference type="PANTHER" id="PTHR11040:SF44">
    <property type="entry name" value="PROTEIN ZNTC-RELATED"/>
    <property type="match status" value="1"/>
</dbReference>
<feature type="region of interest" description="Disordered" evidence="5">
    <location>
        <begin position="317"/>
        <end position="362"/>
    </location>
</feature>
<organism evidence="8 9">
    <name type="scientific">Candidozyma haemuli</name>
    <dbReference type="NCBI Taxonomy" id="45357"/>
    <lineage>
        <taxon>Eukaryota</taxon>
        <taxon>Fungi</taxon>
        <taxon>Dikarya</taxon>
        <taxon>Ascomycota</taxon>
        <taxon>Saccharomycotina</taxon>
        <taxon>Pichiomycetes</taxon>
        <taxon>Metschnikowiaceae</taxon>
        <taxon>Candidozyma</taxon>
    </lineage>
</organism>
<comment type="subcellular location">
    <subcellularLocation>
        <location evidence="1">Membrane</location>
        <topology evidence="1">Multi-pass membrane protein</topology>
    </subcellularLocation>
</comment>
<evidence type="ECO:0000256" key="5">
    <source>
        <dbReference type="SAM" id="MobiDB-lite"/>
    </source>
</evidence>
<reference evidence="8 9" key="1">
    <citation type="submission" date="2017-12" db="EMBL/GenBank/DDBJ databases">
        <title>Genome Sequence of a Multidrug-Resistant Candida haemulonii Isolate from a Patient with Chronic Leg Ulcers in Israel.</title>
        <authorList>
            <person name="Chow N.A."/>
            <person name="Gade L."/>
            <person name="Batra D."/>
            <person name="Rowe L.A."/>
            <person name="Ben-Ami R."/>
            <person name="Loparev V.N."/>
            <person name="Litvintseva A.P."/>
        </authorList>
    </citation>
    <scope>NUCLEOTIDE SEQUENCE [LARGE SCALE GENOMIC DNA]</scope>
    <source>
        <strain evidence="8 9">B11899</strain>
    </source>
</reference>
<evidence type="ECO:0000256" key="6">
    <source>
        <dbReference type="SAM" id="Phobius"/>
    </source>
</evidence>
<feature type="transmembrane region" description="Helical" evidence="6">
    <location>
        <begin position="371"/>
        <end position="393"/>
    </location>
</feature>
<dbReference type="GO" id="GO:0005886">
    <property type="term" value="C:plasma membrane"/>
    <property type="evidence" value="ECO:0007669"/>
    <property type="project" value="TreeGrafter"/>
</dbReference>
<evidence type="ECO:0000256" key="3">
    <source>
        <dbReference type="ARBA" id="ARBA00022989"/>
    </source>
</evidence>
<evidence type="ECO:0000313" key="8">
    <source>
        <dbReference type="EMBL" id="PVH21054.1"/>
    </source>
</evidence>
<evidence type="ECO:0000256" key="4">
    <source>
        <dbReference type="ARBA" id="ARBA00023136"/>
    </source>
</evidence>
<dbReference type="PANTHER" id="PTHR11040">
    <property type="entry name" value="ZINC/IRON TRANSPORTER"/>
    <property type="match status" value="1"/>
</dbReference>
<dbReference type="OrthoDB" id="448280at2759"/>
<accession>A0A2V1ATH0</accession>
<evidence type="ECO:0000256" key="1">
    <source>
        <dbReference type="ARBA" id="ARBA00004141"/>
    </source>
</evidence>
<evidence type="ECO:0000256" key="2">
    <source>
        <dbReference type="ARBA" id="ARBA00022692"/>
    </source>
</evidence>
<feature type="transmembrane region" description="Helical" evidence="6">
    <location>
        <begin position="284"/>
        <end position="302"/>
    </location>
</feature>
<dbReference type="RefSeq" id="XP_025341994.1">
    <property type="nucleotide sequence ID" value="XM_025483779.1"/>
</dbReference>
<keyword evidence="2 6" id="KW-0812">Transmembrane</keyword>
<dbReference type="STRING" id="45357.A0A2V1ATH0"/>
<proteinExistence type="predicted"/>
<dbReference type="GeneID" id="37005352"/>
<dbReference type="EMBL" id="PKFO01000005">
    <property type="protein sequence ID" value="PVH21054.1"/>
    <property type="molecule type" value="Genomic_DNA"/>
</dbReference>
<feature type="chain" id="PRO_5015879879" evidence="7">
    <location>
        <begin position="19"/>
        <end position="528"/>
    </location>
</feature>
<dbReference type="GO" id="GO:0005385">
    <property type="term" value="F:zinc ion transmembrane transporter activity"/>
    <property type="evidence" value="ECO:0007669"/>
    <property type="project" value="TreeGrafter"/>
</dbReference>
<dbReference type="VEuPathDB" id="FungiDB:CXQ85_000019"/>
<feature type="compositionally biased region" description="Basic and acidic residues" evidence="5">
    <location>
        <begin position="325"/>
        <end position="336"/>
    </location>
</feature>
<feature type="transmembrane region" description="Helical" evidence="6">
    <location>
        <begin position="503"/>
        <end position="524"/>
    </location>
</feature>
<feature type="transmembrane region" description="Helical" evidence="6">
    <location>
        <begin position="399"/>
        <end position="419"/>
    </location>
</feature>
<feature type="transmembrane region" description="Helical" evidence="6">
    <location>
        <begin position="467"/>
        <end position="491"/>
    </location>
</feature>
<sequence>MHWKSLYTLASLVVAARATSITNCHAHGSDHFCVNTDGVEGQISPAPTGTNAPKSYTSCHAHGAETWCMDGSNEVMFAAEGASSADASSVDAQTTAVTGCHAHGDDLFCLDGAGNEGMITPAPSGSAPESLTDCHAHATETFCVAPDGEEYQFVAEAGGEGEGDADLLDDDDMDCHFHAGVPHCVPKNGGAAHESDSCDRIEFDYDIPLRIGLIFAILAGDFIGVYAPLIVKKWFSDHMDGVIVTLFRQFGTGVILSTALVHLLTHAQLMFENNCITLHYESTATSIAMAGIFIAFIIEFLMSKWLQSRVDKLKTASGLPASSEEEGRSSEDEKARTNSNGESEDGHAHESHANESHHHHHLDATAKQDKVAVALLEAGIIFHSVLIGITLVITPDQDGTFMTLFIVILFHQIFEGVALGSRIAELRMVSIWTKLAMGAGFAVTTPVGMAIGTGVLNQFNGNDPSTIIALGTLDSLSAGVLLWVGLIEMLCHDWLHGNLLNAGWLKVGVGMFGLVAGMVLMSFLGNWA</sequence>
<comment type="caution">
    <text evidence="8">The sequence shown here is derived from an EMBL/GenBank/DDBJ whole genome shotgun (WGS) entry which is preliminary data.</text>
</comment>
<feature type="signal peptide" evidence="7">
    <location>
        <begin position="1"/>
        <end position="18"/>
    </location>
</feature>
<dbReference type="InterPro" id="IPR003689">
    <property type="entry name" value="ZIP"/>
</dbReference>
<keyword evidence="3 6" id="KW-1133">Transmembrane helix</keyword>
<evidence type="ECO:0000313" key="9">
    <source>
        <dbReference type="Proteomes" id="UP000244309"/>
    </source>
</evidence>
<evidence type="ECO:0000256" key="7">
    <source>
        <dbReference type="SAM" id="SignalP"/>
    </source>
</evidence>
<feature type="compositionally biased region" description="Basic and acidic residues" evidence="5">
    <location>
        <begin position="344"/>
        <end position="362"/>
    </location>
</feature>
<dbReference type="Pfam" id="PF02535">
    <property type="entry name" value="Zip"/>
    <property type="match status" value="1"/>
</dbReference>
<keyword evidence="4 6" id="KW-0472">Membrane</keyword>
<name>A0A2V1ATH0_9ASCO</name>
<gene>
    <name evidence="8" type="ORF">CXQ85_000019</name>
</gene>